<evidence type="ECO:0000256" key="3">
    <source>
        <dbReference type="ARBA" id="ARBA00022643"/>
    </source>
</evidence>
<feature type="binding site" evidence="9">
    <location>
        <position position="240"/>
    </location>
    <ligand>
        <name>glyoxylate</name>
        <dbReference type="ChEBI" id="CHEBI:36655"/>
    </ligand>
</feature>
<comment type="cofactor">
    <cofactor evidence="1">
        <name>FMN</name>
        <dbReference type="ChEBI" id="CHEBI:58210"/>
    </cofactor>
</comment>
<evidence type="ECO:0000256" key="2">
    <source>
        <dbReference type="ARBA" id="ARBA00022630"/>
    </source>
</evidence>
<reference evidence="11 12" key="1">
    <citation type="journal article" date="2018" name="BMC Genomics">
        <title>Whole genome sequencing and function prediction of 133 gut anaerobes isolated from chicken caecum in pure cultures.</title>
        <authorList>
            <person name="Medvecky M."/>
            <person name="Cejkova D."/>
            <person name="Polansky O."/>
            <person name="Karasova D."/>
            <person name="Kubasova T."/>
            <person name="Cizek A."/>
            <person name="Rychlik I."/>
        </authorList>
    </citation>
    <scope>NUCLEOTIDE SEQUENCE [LARGE SCALE GENOMIC DNA]</scope>
    <source>
        <strain evidence="11 12">An13</strain>
    </source>
</reference>
<dbReference type="PANTHER" id="PTHR10578:SF107">
    <property type="entry name" value="2-HYDROXYACID OXIDASE 1"/>
    <property type="match status" value="1"/>
</dbReference>
<dbReference type="InterPro" id="IPR012133">
    <property type="entry name" value="Alpha-hydoxy_acid_DH_FMN"/>
</dbReference>
<feature type="active site" description="Proton acceptor" evidence="8">
    <location>
        <position position="237"/>
    </location>
</feature>
<dbReference type="GO" id="GO:0010181">
    <property type="term" value="F:FMN binding"/>
    <property type="evidence" value="ECO:0007669"/>
    <property type="project" value="InterPro"/>
</dbReference>
<gene>
    <name evidence="11" type="ORF">B5E75_02870</name>
</gene>
<keyword evidence="4" id="KW-0560">Oxidoreductase</keyword>
<dbReference type="GO" id="GO:0016491">
    <property type="term" value="F:oxidoreductase activity"/>
    <property type="evidence" value="ECO:0007669"/>
    <property type="project" value="UniProtKB-KW"/>
</dbReference>
<protein>
    <recommendedName>
        <fullName evidence="6">L-lactate oxidase</fullName>
    </recommendedName>
</protein>
<evidence type="ECO:0000256" key="8">
    <source>
        <dbReference type="PIRSR" id="PIRSR000138-1"/>
    </source>
</evidence>
<feature type="domain" description="FMN hydroxy acid dehydrogenase" evidence="10">
    <location>
        <begin position="1"/>
        <end position="340"/>
    </location>
</feature>
<evidence type="ECO:0000256" key="9">
    <source>
        <dbReference type="PIRSR" id="PIRSR000138-2"/>
    </source>
</evidence>
<dbReference type="InterPro" id="IPR013785">
    <property type="entry name" value="Aldolase_TIM"/>
</dbReference>
<accession>A0A1Y4T3H3</accession>
<organism evidence="11 12">
    <name type="scientific">Massilimicrobiota timonensis</name>
    <dbReference type="NCBI Taxonomy" id="1776392"/>
    <lineage>
        <taxon>Bacteria</taxon>
        <taxon>Bacillati</taxon>
        <taxon>Bacillota</taxon>
        <taxon>Erysipelotrichia</taxon>
        <taxon>Erysipelotrichales</taxon>
        <taxon>Erysipelotrichaceae</taxon>
        <taxon>Massilimicrobiota</taxon>
    </lineage>
</organism>
<dbReference type="PIRSF" id="PIRSF000138">
    <property type="entry name" value="Al-hdrx_acd_dh"/>
    <property type="match status" value="1"/>
</dbReference>
<evidence type="ECO:0000256" key="6">
    <source>
        <dbReference type="ARBA" id="ARBA00029513"/>
    </source>
</evidence>
<dbReference type="Gene3D" id="3.20.20.70">
    <property type="entry name" value="Aldolase class I"/>
    <property type="match status" value="1"/>
</dbReference>
<feature type="binding site" evidence="9">
    <location>
        <begin position="268"/>
        <end position="272"/>
    </location>
    <ligand>
        <name>FMN</name>
        <dbReference type="ChEBI" id="CHEBI:58210"/>
    </ligand>
</feature>
<keyword evidence="12" id="KW-1185">Reference proteome</keyword>
<keyword evidence="3 9" id="KW-0288">FMN</keyword>
<dbReference type="Pfam" id="PF01070">
    <property type="entry name" value="FMN_dh"/>
    <property type="match status" value="2"/>
</dbReference>
<dbReference type="AlphaFoldDB" id="A0A1Y4T3H3"/>
<comment type="caution">
    <text evidence="11">The sequence shown here is derived from an EMBL/GenBank/DDBJ whole genome shotgun (WGS) entry which is preliminary data.</text>
</comment>
<evidence type="ECO:0000256" key="1">
    <source>
        <dbReference type="ARBA" id="ARBA00001917"/>
    </source>
</evidence>
<dbReference type="InterPro" id="IPR000262">
    <property type="entry name" value="FMN-dep_DH"/>
</dbReference>
<dbReference type="OrthoDB" id="9770452at2"/>
<dbReference type="PANTHER" id="PTHR10578">
    <property type="entry name" value="S -2-HYDROXY-ACID OXIDASE-RELATED"/>
    <property type="match status" value="1"/>
</dbReference>
<dbReference type="Proteomes" id="UP000195305">
    <property type="component" value="Unassembled WGS sequence"/>
</dbReference>
<name>A0A1Y4T3H3_9FIRM</name>
<proteinExistence type="inferred from homology"/>
<sequence>MKTYADVLKNARECIGPYCKACPECNGKACRHCIPGPGAKGVGDVAIRNYDQWKKIRVQMDTIVENKEPDLTLHIFDQTFRYPIFVGPVGAVQTHYGKQYDDITYNEIMVSTCAQLGIAAFTGDGLDPQVMIGACQAIKKVHGKGIPTIKPWNKDTIQEKLTYIQEAYPIAVAMDIDAAGLPFLKNMNPPAGSKTVSQLKDIISLCDAPFIVKGIMTVKGAVKAREAGASAIVVSNHGGRVLDQTLSTAEVLGDIVDAVGKDMKVFVDGGIRSGVDIFKALALGADAVMIARPFVTALYGGKDKGIEIYLKKLVSELEDTMKMCGATSLKDITRDMIVCL</sequence>
<dbReference type="RefSeq" id="WP_087357290.1">
    <property type="nucleotide sequence ID" value="NZ_NFLJ01000006.1"/>
</dbReference>
<evidence type="ECO:0000313" key="11">
    <source>
        <dbReference type="EMBL" id="OUQ35742.1"/>
    </source>
</evidence>
<dbReference type="InterPro" id="IPR037396">
    <property type="entry name" value="FMN_HAD"/>
</dbReference>
<dbReference type="SUPFAM" id="SSF51395">
    <property type="entry name" value="FMN-linked oxidoreductases"/>
    <property type="match status" value="1"/>
</dbReference>
<evidence type="ECO:0000259" key="10">
    <source>
        <dbReference type="PROSITE" id="PS51349"/>
    </source>
</evidence>
<dbReference type="CDD" id="cd02809">
    <property type="entry name" value="alpha_hydroxyacid_oxid_FMN"/>
    <property type="match status" value="1"/>
</dbReference>
<keyword evidence="2 9" id="KW-0285">Flavoprotein</keyword>
<feature type="binding site" evidence="9">
    <location>
        <position position="237"/>
    </location>
    <ligand>
        <name>glyoxylate</name>
        <dbReference type="ChEBI" id="CHEBI:36655"/>
    </ligand>
</feature>
<feature type="binding site" evidence="9">
    <location>
        <position position="235"/>
    </location>
    <ligand>
        <name>FMN</name>
        <dbReference type="ChEBI" id="CHEBI:58210"/>
    </ligand>
</feature>
<comment type="similarity">
    <text evidence="5">Belongs to the FMN-dependent alpha-hydroxy acid dehydrogenase family.</text>
</comment>
<comment type="catalytic activity">
    <reaction evidence="7">
        <text>(S)-lactate + O2 = pyruvate + H2O2</text>
        <dbReference type="Rhea" id="RHEA:55868"/>
        <dbReference type="ChEBI" id="CHEBI:15361"/>
        <dbReference type="ChEBI" id="CHEBI:15379"/>
        <dbReference type="ChEBI" id="CHEBI:16240"/>
        <dbReference type="ChEBI" id="CHEBI:16651"/>
    </reaction>
    <physiologicalReaction direction="left-to-right" evidence="7">
        <dbReference type="Rhea" id="RHEA:55869"/>
    </physiologicalReaction>
</comment>
<evidence type="ECO:0000256" key="5">
    <source>
        <dbReference type="ARBA" id="ARBA00024042"/>
    </source>
</evidence>
<evidence type="ECO:0000256" key="7">
    <source>
        <dbReference type="ARBA" id="ARBA00048754"/>
    </source>
</evidence>
<dbReference type="EMBL" id="NFLJ01000006">
    <property type="protein sequence ID" value="OUQ35742.1"/>
    <property type="molecule type" value="Genomic_DNA"/>
</dbReference>
<evidence type="ECO:0000256" key="4">
    <source>
        <dbReference type="ARBA" id="ARBA00023002"/>
    </source>
</evidence>
<dbReference type="PROSITE" id="PS51349">
    <property type="entry name" value="FMN_HYDROXY_ACID_DH_2"/>
    <property type="match status" value="1"/>
</dbReference>
<evidence type="ECO:0000313" key="12">
    <source>
        <dbReference type="Proteomes" id="UP000195305"/>
    </source>
</evidence>
<feature type="binding site" evidence="9">
    <location>
        <position position="213"/>
    </location>
    <ligand>
        <name>FMN</name>
        <dbReference type="ChEBI" id="CHEBI:58210"/>
    </ligand>
</feature>